<organism evidence="1 2">
    <name type="scientific">Rotaria sordida</name>
    <dbReference type="NCBI Taxonomy" id="392033"/>
    <lineage>
        <taxon>Eukaryota</taxon>
        <taxon>Metazoa</taxon>
        <taxon>Spiralia</taxon>
        <taxon>Gnathifera</taxon>
        <taxon>Rotifera</taxon>
        <taxon>Eurotatoria</taxon>
        <taxon>Bdelloidea</taxon>
        <taxon>Philodinida</taxon>
        <taxon>Philodinidae</taxon>
        <taxon>Rotaria</taxon>
    </lineage>
</organism>
<protein>
    <submittedName>
        <fullName evidence="1">Uncharacterized protein</fullName>
    </submittedName>
</protein>
<name>A0A819Y4T3_9BILA</name>
<dbReference type="Gene3D" id="3.30.565.10">
    <property type="entry name" value="Histidine kinase-like ATPase, C-terminal domain"/>
    <property type="match status" value="1"/>
</dbReference>
<dbReference type="SUPFAM" id="SSF55874">
    <property type="entry name" value="ATPase domain of HSP90 chaperone/DNA topoisomerase II/histidine kinase"/>
    <property type="match status" value="1"/>
</dbReference>
<dbReference type="AlphaFoldDB" id="A0A819Y4T3"/>
<evidence type="ECO:0000313" key="1">
    <source>
        <dbReference type="EMBL" id="CAF4144739.1"/>
    </source>
</evidence>
<gene>
    <name evidence="1" type="ORF">JBS370_LOCUS33675</name>
</gene>
<dbReference type="Proteomes" id="UP000663836">
    <property type="component" value="Unassembled WGS sequence"/>
</dbReference>
<dbReference type="InterPro" id="IPR036890">
    <property type="entry name" value="HATPase_C_sf"/>
</dbReference>
<sequence length="75" mass="8501">MSLQACIERLFTLNSHYLYPEQAFNQASSLQTLSDDLYTDPLRFVYELVQNADDASSTNLQIALIESGYLIVSHN</sequence>
<feature type="non-terminal residue" evidence="1">
    <location>
        <position position="75"/>
    </location>
</feature>
<comment type="caution">
    <text evidence="1">The sequence shown here is derived from an EMBL/GenBank/DDBJ whole genome shotgun (WGS) entry which is preliminary data.</text>
</comment>
<dbReference type="EMBL" id="CAJOBD010009953">
    <property type="protein sequence ID" value="CAF4144739.1"/>
    <property type="molecule type" value="Genomic_DNA"/>
</dbReference>
<evidence type="ECO:0000313" key="2">
    <source>
        <dbReference type="Proteomes" id="UP000663836"/>
    </source>
</evidence>
<reference evidence="1" key="1">
    <citation type="submission" date="2021-02" db="EMBL/GenBank/DDBJ databases">
        <authorList>
            <person name="Nowell W R."/>
        </authorList>
    </citation>
    <scope>NUCLEOTIDE SEQUENCE</scope>
</reference>
<accession>A0A819Y4T3</accession>
<proteinExistence type="predicted"/>